<feature type="signal peptide" evidence="1">
    <location>
        <begin position="1"/>
        <end position="24"/>
    </location>
</feature>
<dbReference type="EMBL" id="JAHIBW010000005">
    <property type="protein sequence ID" value="KAG7310287.1"/>
    <property type="molecule type" value="Genomic_DNA"/>
</dbReference>
<evidence type="ECO:0000259" key="2">
    <source>
        <dbReference type="PROSITE" id="PS50835"/>
    </source>
</evidence>
<gene>
    <name evidence="3" type="ORF">JYU34_003041</name>
</gene>
<dbReference type="InterPro" id="IPR013783">
    <property type="entry name" value="Ig-like_fold"/>
</dbReference>
<name>A0ABQ7QZ34_PLUXY</name>
<dbReference type="InterPro" id="IPR007110">
    <property type="entry name" value="Ig-like_dom"/>
</dbReference>
<evidence type="ECO:0000313" key="4">
    <source>
        <dbReference type="Proteomes" id="UP000823941"/>
    </source>
</evidence>
<accession>A0ABQ7QZ34</accession>
<keyword evidence="1" id="KW-0732">Signal</keyword>
<sequence>MLPGAMGSWLVPGLVVLLVMGGYGQEHGPVWLLEPPARLVFSNSTGARVSCAAHGSPPPALAWQLPDGAPLHDVPGLRQVLDNGTLVFPAFPAARYRQDVHGAVYRCRASSAHGAVLSRDMRVLAVYRCRASSAHGAVLLLGPSIEE</sequence>
<comment type="caution">
    <text evidence="3">The sequence shown here is derived from an EMBL/GenBank/DDBJ whole genome shotgun (WGS) entry which is preliminary data.</text>
</comment>
<dbReference type="SUPFAM" id="SSF48726">
    <property type="entry name" value="Immunoglobulin"/>
    <property type="match status" value="1"/>
</dbReference>
<proteinExistence type="predicted"/>
<dbReference type="InterPro" id="IPR036179">
    <property type="entry name" value="Ig-like_dom_sf"/>
</dbReference>
<dbReference type="Gene3D" id="2.60.40.10">
    <property type="entry name" value="Immunoglobulins"/>
    <property type="match status" value="1"/>
</dbReference>
<feature type="domain" description="Ig-like" evidence="2">
    <location>
        <begin position="29"/>
        <end position="118"/>
    </location>
</feature>
<reference evidence="3 4" key="1">
    <citation type="submission" date="2021-06" db="EMBL/GenBank/DDBJ databases">
        <title>A haploid diamondback moth (Plutella xylostella L.) genome assembly resolves 31 chromosomes and identifies a diamide resistance mutation.</title>
        <authorList>
            <person name="Ward C.M."/>
            <person name="Perry K.D."/>
            <person name="Baker G."/>
            <person name="Powis K."/>
            <person name="Heckel D.G."/>
            <person name="Baxter S.W."/>
        </authorList>
    </citation>
    <scope>NUCLEOTIDE SEQUENCE [LARGE SCALE GENOMIC DNA]</scope>
    <source>
        <strain evidence="3 4">LV</strain>
        <tissue evidence="3">Single pupa</tissue>
    </source>
</reference>
<evidence type="ECO:0000313" key="3">
    <source>
        <dbReference type="EMBL" id="KAG7310287.1"/>
    </source>
</evidence>
<dbReference type="Proteomes" id="UP000823941">
    <property type="component" value="Chromosome 5"/>
</dbReference>
<evidence type="ECO:0000256" key="1">
    <source>
        <dbReference type="SAM" id="SignalP"/>
    </source>
</evidence>
<feature type="chain" id="PRO_5046300221" description="Ig-like domain-containing protein" evidence="1">
    <location>
        <begin position="25"/>
        <end position="147"/>
    </location>
</feature>
<dbReference type="PROSITE" id="PS50835">
    <property type="entry name" value="IG_LIKE"/>
    <property type="match status" value="1"/>
</dbReference>
<keyword evidence="4" id="KW-1185">Reference proteome</keyword>
<protein>
    <recommendedName>
        <fullName evidence="2">Ig-like domain-containing protein</fullName>
    </recommendedName>
</protein>
<organism evidence="3 4">
    <name type="scientific">Plutella xylostella</name>
    <name type="common">Diamondback moth</name>
    <name type="synonym">Plutella maculipennis</name>
    <dbReference type="NCBI Taxonomy" id="51655"/>
    <lineage>
        <taxon>Eukaryota</taxon>
        <taxon>Metazoa</taxon>
        <taxon>Ecdysozoa</taxon>
        <taxon>Arthropoda</taxon>
        <taxon>Hexapoda</taxon>
        <taxon>Insecta</taxon>
        <taxon>Pterygota</taxon>
        <taxon>Neoptera</taxon>
        <taxon>Endopterygota</taxon>
        <taxon>Lepidoptera</taxon>
        <taxon>Glossata</taxon>
        <taxon>Ditrysia</taxon>
        <taxon>Yponomeutoidea</taxon>
        <taxon>Plutellidae</taxon>
        <taxon>Plutella</taxon>
    </lineage>
</organism>